<dbReference type="EMBL" id="UAWB01000012">
    <property type="protein sequence ID" value="SQB46225.1"/>
    <property type="molecule type" value="Genomic_DNA"/>
</dbReference>
<dbReference type="GO" id="GO:0003677">
    <property type="term" value="F:DNA binding"/>
    <property type="evidence" value="ECO:0007669"/>
    <property type="project" value="UniProtKB-KW"/>
</dbReference>
<dbReference type="OrthoDB" id="9797599at2"/>
<reference evidence="6 8" key="2">
    <citation type="submission" date="2018-06" db="EMBL/GenBank/DDBJ databases">
        <authorList>
            <consortium name="Pathogen Informatics"/>
            <person name="Doyle S."/>
        </authorList>
    </citation>
    <scope>NUCLEOTIDE SEQUENCE [LARGE SCALE GENOMIC DNA]</scope>
    <source>
        <strain evidence="6 8">NCTC13492</strain>
    </source>
</reference>
<evidence type="ECO:0000313" key="6">
    <source>
        <dbReference type="EMBL" id="SQB46225.1"/>
    </source>
</evidence>
<dbReference type="InterPro" id="IPR036388">
    <property type="entry name" value="WH-like_DNA-bd_sf"/>
</dbReference>
<feature type="domain" description="HTH hxlR-type" evidence="4">
    <location>
        <begin position="20"/>
        <end position="118"/>
    </location>
</feature>
<evidence type="ECO:0000256" key="2">
    <source>
        <dbReference type="ARBA" id="ARBA00023125"/>
    </source>
</evidence>
<dbReference type="InterPro" id="IPR002577">
    <property type="entry name" value="HTH_HxlR"/>
</dbReference>
<dbReference type="SUPFAM" id="SSF46785">
    <property type="entry name" value="Winged helix' DNA-binding domain"/>
    <property type="match status" value="1"/>
</dbReference>
<evidence type="ECO:0000256" key="1">
    <source>
        <dbReference type="ARBA" id="ARBA00023015"/>
    </source>
</evidence>
<evidence type="ECO:0000259" key="4">
    <source>
        <dbReference type="PROSITE" id="PS51118"/>
    </source>
</evidence>
<dbReference type="PROSITE" id="PS51118">
    <property type="entry name" value="HTH_HXLR"/>
    <property type="match status" value="1"/>
</dbReference>
<keyword evidence="1" id="KW-0805">Transcription regulation</keyword>
<proteinExistence type="predicted"/>
<dbReference type="Proteomes" id="UP000251670">
    <property type="component" value="Unassembled WGS sequence"/>
</dbReference>
<dbReference type="Pfam" id="PF01638">
    <property type="entry name" value="HxlR"/>
    <property type="match status" value="1"/>
</dbReference>
<accession>A0A2X2XDX1</accession>
<keyword evidence="2" id="KW-0238">DNA-binding</keyword>
<dbReference type="InterPro" id="IPR036390">
    <property type="entry name" value="WH_DNA-bd_sf"/>
</dbReference>
<evidence type="ECO:0000313" key="5">
    <source>
        <dbReference type="EMBL" id="SDJ55380.1"/>
    </source>
</evidence>
<dbReference type="RefSeq" id="WP_089738200.1">
    <property type="nucleotide sequence ID" value="NZ_FNEG01000006.1"/>
</dbReference>
<evidence type="ECO:0000256" key="3">
    <source>
        <dbReference type="ARBA" id="ARBA00023163"/>
    </source>
</evidence>
<name>A0A2X2XDX1_CHRJE</name>
<reference evidence="5 7" key="1">
    <citation type="submission" date="2016-10" db="EMBL/GenBank/DDBJ databases">
        <authorList>
            <person name="Varghese N."/>
            <person name="Submissions S."/>
        </authorList>
    </citation>
    <scope>NUCLEOTIDE SEQUENCE [LARGE SCALE GENOMIC DNA]</scope>
    <source>
        <strain evidence="5 7">DSM 19299</strain>
    </source>
</reference>
<dbReference type="AlphaFoldDB" id="A0A2X2XDX1"/>
<gene>
    <name evidence="6" type="primary">ytcD_3</name>
    <name evidence="6" type="ORF">NCTC13492_03289</name>
    <name evidence="5" type="ORF">SAMN05421542_3781</name>
</gene>
<dbReference type="Proteomes" id="UP000199426">
    <property type="component" value="Unassembled WGS sequence"/>
</dbReference>
<protein>
    <submittedName>
        <fullName evidence="5">Transcriptional regulator, HxlR family</fullName>
    </submittedName>
    <submittedName>
        <fullName evidence="6">Uncharacterized HTH-type transcriptional regulator ytcD</fullName>
    </submittedName>
</protein>
<dbReference type="EMBL" id="FNEG01000006">
    <property type="protein sequence ID" value="SDJ55380.1"/>
    <property type="molecule type" value="Genomic_DNA"/>
</dbReference>
<keyword evidence="7" id="KW-1185">Reference proteome</keyword>
<evidence type="ECO:0000313" key="7">
    <source>
        <dbReference type="Proteomes" id="UP000199426"/>
    </source>
</evidence>
<organism evidence="6 8">
    <name type="scientific">Chryseobacterium jejuense</name>
    <dbReference type="NCBI Taxonomy" id="445960"/>
    <lineage>
        <taxon>Bacteria</taxon>
        <taxon>Pseudomonadati</taxon>
        <taxon>Bacteroidota</taxon>
        <taxon>Flavobacteriia</taxon>
        <taxon>Flavobacteriales</taxon>
        <taxon>Weeksellaceae</taxon>
        <taxon>Chryseobacterium group</taxon>
        <taxon>Chryseobacterium</taxon>
    </lineage>
</organism>
<dbReference type="PANTHER" id="PTHR33204">
    <property type="entry name" value="TRANSCRIPTIONAL REGULATOR, MARR FAMILY"/>
    <property type="match status" value="1"/>
</dbReference>
<keyword evidence="3" id="KW-0804">Transcription</keyword>
<dbReference type="STRING" id="445960.SAMN05421542_3781"/>
<dbReference type="Gene3D" id="1.10.10.10">
    <property type="entry name" value="Winged helix-like DNA-binding domain superfamily/Winged helix DNA-binding domain"/>
    <property type="match status" value="1"/>
</dbReference>
<sequence>MAAIKESSTIQENKKIVQDCPVMYVMERIGGFWKPIILFNLSTGEKRYSELKKAIPAVTEKMLIQHLKQLESDGLIIRTAKPVVPPHVTYKLSEAGNELAPVIDAMAAWAFQDMERNDNKCADGNRYMIDKNQNGFSQNLKQ</sequence>
<evidence type="ECO:0000313" key="8">
    <source>
        <dbReference type="Proteomes" id="UP000251670"/>
    </source>
</evidence>